<dbReference type="GO" id="GO:0006635">
    <property type="term" value="P:fatty acid beta-oxidation"/>
    <property type="evidence" value="ECO:0007669"/>
    <property type="project" value="TreeGrafter"/>
</dbReference>
<comment type="similarity">
    <text evidence="1">Belongs to the enoyl-CoA hydratase/isomerase family.</text>
</comment>
<reference evidence="3 4" key="1">
    <citation type="submission" date="2013-04" db="EMBL/GenBank/DDBJ databases">
        <title>Hyphomonas hirschiana VP5 Genome Sequencing.</title>
        <authorList>
            <person name="Lai Q."/>
            <person name="Shao Z."/>
        </authorList>
    </citation>
    <scope>NUCLEOTIDE SEQUENCE [LARGE SCALE GENOMIC DNA]</scope>
    <source>
        <strain evidence="3 4">VP5</strain>
    </source>
</reference>
<proteinExistence type="inferred from homology"/>
<dbReference type="InterPro" id="IPR001753">
    <property type="entry name" value="Enoyl-CoA_hydra/iso"/>
</dbReference>
<dbReference type="RefSeq" id="WP_011646826.1">
    <property type="nucleotide sequence ID" value="NZ_ARYI01000005.1"/>
</dbReference>
<keyword evidence="2 3" id="KW-0456">Lyase</keyword>
<gene>
    <name evidence="3" type="ORF">HHI_07417</name>
</gene>
<dbReference type="PANTHER" id="PTHR11941:SF54">
    <property type="entry name" value="ENOYL-COA HYDRATASE, MITOCHONDRIAL"/>
    <property type="match status" value="1"/>
</dbReference>
<dbReference type="GO" id="GO:0004300">
    <property type="term" value="F:enoyl-CoA hydratase activity"/>
    <property type="evidence" value="ECO:0007669"/>
    <property type="project" value="UniProtKB-EC"/>
</dbReference>
<dbReference type="Gene3D" id="3.90.226.10">
    <property type="entry name" value="2-enoyl-CoA Hydratase, Chain A, domain 1"/>
    <property type="match status" value="1"/>
</dbReference>
<dbReference type="OrthoDB" id="5730382at2"/>
<name>A0A059FWN1_9PROT</name>
<organism evidence="3 4">
    <name type="scientific">Hyphomonas hirschiana VP5</name>
    <dbReference type="NCBI Taxonomy" id="1280951"/>
    <lineage>
        <taxon>Bacteria</taxon>
        <taxon>Pseudomonadati</taxon>
        <taxon>Pseudomonadota</taxon>
        <taxon>Alphaproteobacteria</taxon>
        <taxon>Hyphomonadales</taxon>
        <taxon>Hyphomonadaceae</taxon>
        <taxon>Hyphomonas</taxon>
    </lineage>
</organism>
<comment type="caution">
    <text evidence="3">The sequence shown here is derived from an EMBL/GenBank/DDBJ whole genome shotgun (WGS) entry which is preliminary data.</text>
</comment>
<evidence type="ECO:0000313" key="3">
    <source>
        <dbReference type="EMBL" id="KCZ95059.1"/>
    </source>
</evidence>
<evidence type="ECO:0000313" key="4">
    <source>
        <dbReference type="Proteomes" id="UP000025061"/>
    </source>
</evidence>
<dbReference type="CDD" id="cd06558">
    <property type="entry name" value="crotonase-like"/>
    <property type="match status" value="1"/>
</dbReference>
<dbReference type="AlphaFoldDB" id="A0A059FWN1"/>
<dbReference type="EMBL" id="ARYI01000005">
    <property type="protein sequence ID" value="KCZ95059.1"/>
    <property type="molecule type" value="Genomic_DNA"/>
</dbReference>
<evidence type="ECO:0000256" key="1">
    <source>
        <dbReference type="ARBA" id="ARBA00005254"/>
    </source>
</evidence>
<protein>
    <submittedName>
        <fullName evidence="3">Enoyl-CoA hydratase</fullName>
        <ecNumber evidence="3">4.2.1.17</ecNumber>
    </submittedName>
</protein>
<dbReference type="PATRIC" id="fig|1280951.3.peg.1500"/>
<dbReference type="Pfam" id="PF00378">
    <property type="entry name" value="ECH_1"/>
    <property type="match status" value="1"/>
</dbReference>
<dbReference type="PANTHER" id="PTHR11941">
    <property type="entry name" value="ENOYL-COA HYDRATASE-RELATED"/>
    <property type="match status" value="1"/>
</dbReference>
<dbReference type="InterPro" id="IPR014748">
    <property type="entry name" value="Enoyl-CoA_hydra_C"/>
</dbReference>
<dbReference type="NCBIfam" id="NF006699">
    <property type="entry name" value="PRK09245.1"/>
    <property type="match status" value="1"/>
</dbReference>
<keyword evidence="4" id="KW-1185">Reference proteome</keyword>
<dbReference type="InterPro" id="IPR029045">
    <property type="entry name" value="ClpP/crotonase-like_dom_sf"/>
</dbReference>
<dbReference type="SUPFAM" id="SSF52096">
    <property type="entry name" value="ClpP/crotonase"/>
    <property type="match status" value="1"/>
</dbReference>
<evidence type="ECO:0000256" key="2">
    <source>
        <dbReference type="ARBA" id="ARBA00023239"/>
    </source>
</evidence>
<dbReference type="Proteomes" id="UP000025061">
    <property type="component" value="Unassembled WGS sequence"/>
</dbReference>
<dbReference type="EC" id="4.2.1.17" evidence="3"/>
<dbReference type="Gene3D" id="1.10.12.10">
    <property type="entry name" value="Lyase 2-enoyl-coa Hydratase, Chain A, domain 2"/>
    <property type="match status" value="1"/>
</dbReference>
<accession>A0A059FWN1</accession>
<sequence>MSILLLEKRGPIAVMTLNRPEMMNALGQEGDGPAVAAVCAEIAADPQIRCAILTGAGRAFSAGGDVKAMKEKTGAFGGSPADIREGYRRNIHMIVRSLYNMETPLISAINGPAIGLGCDVACMADIRIASETAKMGVTFLKLGLIPGDGGAWLLPRLIGSSRAAELLFTGDVIDAKTAAEWGLVSKVVPADKLMDEAMAMAEKIAGQPPQALRLAKTLMRHGTNASYDTIMELSAASQALMHETEDHVEGVNAILEKRTPVFKGK</sequence>